<dbReference type="RefSeq" id="WP_344526613.1">
    <property type="nucleotide sequence ID" value="NZ_BAAAPE010000006.1"/>
</dbReference>
<reference evidence="7 8" key="1">
    <citation type="journal article" date="2019" name="Int. J. Syst. Evol. Microbiol.">
        <title>The Global Catalogue of Microorganisms (GCM) 10K type strain sequencing project: providing services to taxonomists for standard genome sequencing and annotation.</title>
        <authorList>
            <consortium name="The Broad Institute Genomics Platform"/>
            <consortium name="The Broad Institute Genome Sequencing Center for Infectious Disease"/>
            <person name="Wu L."/>
            <person name="Ma J."/>
        </authorList>
    </citation>
    <scope>NUCLEOTIDE SEQUENCE [LARGE SCALE GENOMIC DNA]</scope>
    <source>
        <strain evidence="7 8">JCM 15478</strain>
    </source>
</reference>
<dbReference type="InterPro" id="IPR047817">
    <property type="entry name" value="ABC2_TM_bact-type"/>
</dbReference>
<feature type="transmembrane region" description="Helical" evidence="5">
    <location>
        <begin position="236"/>
        <end position="255"/>
    </location>
</feature>
<dbReference type="PANTHER" id="PTHR43027:SF2">
    <property type="entry name" value="TRANSPORT PERMEASE PROTEIN"/>
    <property type="match status" value="1"/>
</dbReference>
<comment type="caution">
    <text evidence="7">The sequence shown here is derived from an EMBL/GenBank/DDBJ whole genome shotgun (WGS) entry which is preliminary data.</text>
</comment>
<feature type="transmembrane region" description="Helical" evidence="5">
    <location>
        <begin position="147"/>
        <end position="169"/>
    </location>
</feature>
<name>A0ABN2VS06_9ACTN</name>
<organism evidence="7 8">
    <name type="scientific">Streptomyces albiaxialis</name>
    <dbReference type="NCBI Taxonomy" id="329523"/>
    <lineage>
        <taxon>Bacteria</taxon>
        <taxon>Bacillati</taxon>
        <taxon>Actinomycetota</taxon>
        <taxon>Actinomycetes</taxon>
        <taxon>Kitasatosporales</taxon>
        <taxon>Streptomycetaceae</taxon>
        <taxon>Streptomyces</taxon>
    </lineage>
</organism>
<feature type="transmembrane region" description="Helical" evidence="5">
    <location>
        <begin position="176"/>
        <end position="195"/>
    </location>
</feature>
<sequence length="261" mass="27774">MSATTMTGRASANRMLALGRAELTLLLRNKAALFVALTLPIGLTFSMKQTMPKDQLAENGLSLGTAVLPGSIGMVLIFAVYSNLLGVYVARREELVLKRLRTGQASEPEILAAAALPAVGIGLIQAVVLVIGGSVVMDVGTPERPDLIVAGLVLGLPMMVVLAVATAALTRTTEMAQLTAMPLMMVSLIGSGMFVPLEILPDRVADICRLLPLTPVTDLLRGGWTGELGGMDTMRALGTAVLWIALGVFAVRRWFRWEPRR</sequence>
<evidence type="ECO:0000256" key="1">
    <source>
        <dbReference type="ARBA" id="ARBA00004141"/>
    </source>
</evidence>
<protein>
    <recommendedName>
        <fullName evidence="5">Transport permease protein</fullName>
    </recommendedName>
</protein>
<comment type="caution">
    <text evidence="5">Lacks conserved residue(s) required for the propagation of feature annotation.</text>
</comment>
<dbReference type="InterPro" id="IPR052902">
    <property type="entry name" value="ABC-2_transporter"/>
</dbReference>
<gene>
    <name evidence="7" type="ORF">GCM10009801_21820</name>
</gene>
<evidence type="ECO:0000259" key="6">
    <source>
        <dbReference type="PROSITE" id="PS51012"/>
    </source>
</evidence>
<dbReference type="PROSITE" id="PS51012">
    <property type="entry name" value="ABC_TM2"/>
    <property type="match status" value="1"/>
</dbReference>
<evidence type="ECO:0000313" key="8">
    <source>
        <dbReference type="Proteomes" id="UP001500016"/>
    </source>
</evidence>
<dbReference type="EMBL" id="BAAAPE010000006">
    <property type="protein sequence ID" value="GAA2070788.1"/>
    <property type="molecule type" value="Genomic_DNA"/>
</dbReference>
<proteinExistence type="inferred from homology"/>
<evidence type="ECO:0000256" key="2">
    <source>
        <dbReference type="ARBA" id="ARBA00022692"/>
    </source>
</evidence>
<comment type="similarity">
    <text evidence="5">Belongs to the ABC-2 integral membrane protein family.</text>
</comment>
<dbReference type="Proteomes" id="UP001500016">
    <property type="component" value="Unassembled WGS sequence"/>
</dbReference>
<keyword evidence="8" id="KW-1185">Reference proteome</keyword>
<keyword evidence="5" id="KW-0813">Transport</keyword>
<keyword evidence="2 5" id="KW-0812">Transmembrane</keyword>
<evidence type="ECO:0000313" key="7">
    <source>
        <dbReference type="EMBL" id="GAA2070788.1"/>
    </source>
</evidence>
<evidence type="ECO:0000256" key="5">
    <source>
        <dbReference type="RuleBase" id="RU361157"/>
    </source>
</evidence>
<feature type="transmembrane region" description="Helical" evidence="5">
    <location>
        <begin position="70"/>
        <end position="90"/>
    </location>
</feature>
<dbReference type="PANTHER" id="PTHR43027">
    <property type="entry name" value="DOXORUBICIN RESISTANCE ABC TRANSPORTER PERMEASE PROTEIN DRRC-RELATED"/>
    <property type="match status" value="1"/>
</dbReference>
<keyword evidence="4 5" id="KW-0472">Membrane</keyword>
<comment type="subcellular location">
    <subcellularLocation>
        <location evidence="5">Cell membrane</location>
        <topology evidence="5">Multi-pass membrane protein</topology>
    </subcellularLocation>
    <subcellularLocation>
        <location evidence="1">Membrane</location>
        <topology evidence="1">Multi-pass membrane protein</topology>
    </subcellularLocation>
</comment>
<accession>A0ABN2VS06</accession>
<evidence type="ECO:0000256" key="4">
    <source>
        <dbReference type="ARBA" id="ARBA00023136"/>
    </source>
</evidence>
<keyword evidence="5" id="KW-1003">Cell membrane</keyword>
<keyword evidence="3 5" id="KW-1133">Transmembrane helix</keyword>
<feature type="domain" description="ABC transmembrane type-2" evidence="6">
    <location>
        <begin position="31"/>
        <end position="254"/>
    </location>
</feature>
<evidence type="ECO:0000256" key="3">
    <source>
        <dbReference type="ARBA" id="ARBA00022989"/>
    </source>
</evidence>
<dbReference type="InterPro" id="IPR013525">
    <property type="entry name" value="ABC2_TM"/>
</dbReference>
<dbReference type="Pfam" id="PF01061">
    <property type="entry name" value="ABC2_membrane"/>
    <property type="match status" value="1"/>
</dbReference>
<feature type="transmembrane region" description="Helical" evidence="5">
    <location>
        <begin position="110"/>
        <end position="135"/>
    </location>
</feature>